<dbReference type="OrthoDB" id="5195601at2"/>
<evidence type="ECO:0000256" key="1">
    <source>
        <dbReference type="SAM" id="Phobius"/>
    </source>
</evidence>
<evidence type="ECO:0000313" key="2">
    <source>
        <dbReference type="EMBL" id="ENZ83047.1"/>
    </source>
</evidence>
<gene>
    <name evidence="2" type="ORF">OR37_00821</name>
</gene>
<dbReference type="PATRIC" id="fig|1292034.3.peg.814"/>
<evidence type="ECO:0000313" key="3">
    <source>
        <dbReference type="Proteomes" id="UP000013063"/>
    </source>
</evidence>
<organism evidence="2 3">
    <name type="scientific">Caulobacter vibrioides OR37</name>
    <dbReference type="NCBI Taxonomy" id="1292034"/>
    <lineage>
        <taxon>Bacteria</taxon>
        <taxon>Pseudomonadati</taxon>
        <taxon>Pseudomonadota</taxon>
        <taxon>Alphaproteobacteria</taxon>
        <taxon>Caulobacterales</taxon>
        <taxon>Caulobacteraceae</taxon>
        <taxon>Caulobacter</taxon>
    </lineage>
</organism>
<dbReference type="eggNOG" id="COG1018">
    <property type="taxonomic scope" value="Bacteria"/>
</dbReference>
<dbReference type="STRING" id="1292034.OR37_00821"/>
<name>R0EPS3_CAUVI</name>
<feature type="transmembrane region" description="Helical" evidence="1">
    <location>
        <begin position="41"/>
        <end position="59"/>
    </location>
</feature>
<accession>R0EPS3</accession>
<dbReference type="Proteomes" id="UP000013063">
    <property type="component" value="Unassembled WGS sequence"/>
</dbReference>
<evidence type="ECO:0008006" key="4">
    <source>
        <dbReference type="Google" id="ProtNLM"/>
    </source>
</evidence>
<keyword evidence="1" id="KW-0472">Membrane</keyword>
<comment type="caution">
    <text evidence="2">The sequence shown here is derived from an EMBL/GenBank/DDBJ whole genome shotgun (WGS) entry which is preliminary data.</text>
</comment>
<dbReference type="AlphaFoldDB" id="R0EPS3"/>
<sequence precursor="true">MKKIIHPIAGMMAMVIIATFWLSSVSVEVFGAPADIALVKTGVAWGILLLTPTMVLTGRSGAALAGERRVGLIAVKRKRMALIAANGLLVLIPSALFLAFRARAGVLDAGFYAVQAVELVAGPVNLFLLALNLRDGLRMSGRLRTRGA</sequence>
<feature type="transmembrane region" description="Helical" evidence="1">
    <location>
        <begin position="112"/>
        <end position="133"/>
    </location>
</feature>
<dbReference type="RefSeq" id="WP_004616113.1">
    <property type="nucleotide sequence ID" value="NZ_APMP01000003.1"/>
</dbReference>
<keyword evidence="1" id="KW-1133">Transmembrane helix</keyword>
<keyword evidence="3" id="KW-1185">Reference proteome</keyword>
<dbReference type="EMBL" id="APMP01000003">
    <property type="protein sequence ID" value="ENZ83047.1"/>
    <property type="molecule type" value="Genomic_DNA"/>
</dbReference>
<reference evidence="2 3" key="1">
    <citation type="journal article" date="2013" name="Genome Announc.">
        <title>Draft Genome Sequence for Caulobacter sp. Strain OR37, a Bacterium Tolerant to Heavy Metals.</title>
        <authorList>
            <person name="Utturkar S.M."/>
            <person name="Bollmann A."/>
            <person name="Brzoska R.M."/>
            <person name="Klingeman D.M."/>
            <person name="Epstein S.E."/>
            <person name="Palumbo A.V."/>
            <person name="Brown S.D."/>
        </authorList>
    </citation>
    <scope>NUCLEOTIDE SEQUENCE [LARGE SCALE GENOMIC DNA]</scope>
    <source>
        <strain evidence="2 3">OR37</strain>
    </source>
</reference>
<protein>
    <recommendedName>
        <fullName evidence="4">Transmembrane protein</fullName>
    </recommendedName>
</protein>
<proteinExistence type="predicted"/>
<keyword evidence="1" id="KW-0812">Transmembrane</keyword>
<feature type="transmembrane region" description="Helical" evidence="1">
    <location>
        <begin position="80"/>
        <end position="100"/>
    </location>
</feature>